<dbReference type="Gene3D" id="3.10.450.50">
    <property type="match status" value="1"/>
</dbReference>
<comment type="caution">
    <text evidence="2">The sequence shown here is derived from an EMBL/GenBank/DDBJ whole genome shotgun (WGS) entry which is preliminary data.</text>
</comment>
<dbReference type="EMBL" id="SGXC01000001">
    <property type="protein sequence ID" value="RZS85022.1"/>
    <property type="molecule type" value="Genomic_DNA"/>
</dbReference>
<dbReference type="AlphaFoldDB" id="A0A4Q7NJK7"/>
<sequence>MSSCAADDLAIRSLRQRWAFHRDQGDFAGMAGCFHPEATASISWFNGKVADLVPLLVASDAARKPGEHGKHWVGNCRVDQRGDRALLESDMAILIREYIDGQLFDYTGHCRFLDQVERRAGRWGILHWTAIFDKDRLDPAQGEAPAWLREVDLATPDAGLAFMRLRQRRKGRDVPASTVVGGGEAERQLRRGAWAWLERRDGQ</sequence>
<dbReference type="Pfam" id="PF13577">
    <property type="entry name" value="SnoaL_4"/>
    <property type="match status" value="1"/>
</dbReference>
<name>A0A4Q7NJK7_9BURK</name>
<reference evidence="2 3" key="1">
    <citation type="submission" date="2019-02" db="EMBL/GenBank/DDBJ databases">
        <title>Genomic Encyclopedia of Type Strains, Phase IV (KMG-IV): sequencing the most valuable type-strain genomes for metagenomic binning, comparative biology and taxonomic classification.</title>
        <authorList>
            <person name="Goeker M."/>
        </authorList>
    </citation>
    <scope>NUCLEOTIDE SEQUENCE [LARGE SCALE GENOMIC DNA]</scope>
    <source>
        <strain evidence="2 3">K24</strain>
    </source>
</reference>
<dbReference type="SUPFAM" id="SSF54427">
    <property type="entry name" value="NTF2-like"/>
    <property type="match status" value="1"/>
</dbReference>
<organism evidence="2 3">
    <name type="scientific">Pigmentiphaga kullae</name>
    <dbReference type="NCBI Taxonomy" id="151784"/>
    <lineage>
        <taxon>Bacteria</taxon>
        <taxon>Pseudomonadati</taxon>
        <taxon>Pseudomonadota</taxon>
        <taxon>Betaproteobacteria</taxon>
        <taxon>Burkholderiales</taxon>
        <taxon>Alcaligenaceae</taxon>
        <taxon>Pigmentiphaga</taxon>
    </lineage>
</organism>
<proteinExistence type="predicted"/>
<dbReference type="InterPro" id="IPR032710">
    <property type="entry name" value="NTF2-like_dom_sf"/>
</dbReference>
<evidence type="ECO:0000313" key="3">
    <source>
        <dbReference type="Proteomes" id="UP000292445"/>
    </source>
</evidence>
<evidence type="ECO:0000313" key="2">
    <source>
        <dbReference type="EMBL" id="RZS85022.1"/>
    </source>
</evidence>
<accession>A0A4Q7NJK7</accession>
<feature type="domain" description="SnoaL-like" evidence="1">
    <location>
        <begin position="6"/>
        <end position="129"/>
    </location>
</feature>
<evidence type="ECO:0000259" key="1">
    <source>
        <dbReference type="Pfam" id="PF13577"/>
    </source>
</evidence>
<dbReference type="InterPro" id="IPR037401">
    <property type="entry name" value="SnoaL-like"/>
</dbReference>
<protein>
    <submittedName>
        <fullName evidence="2">SnoaL-like protein</fullName>
    </submittedName>
</protein>
<dbReference type="Proteomes" id="UP000292445">
    <property type="component" value="Unassembled WGS sequence"/>
</dbReference>
<gene>
    <name evidence="2" type="ORF">EV675_1044</name>
</gene>
<dbReference type="RefSeq" id="WP_165404444.1">
    <property type="nucleotide sequence ID" value="NZ_SGXC01000001.1"/>
</dbReference>
<keyword evidence="3" id="KW-1185">Reference proteome</keyword>